<proteinExistence type="predicted"/>
<keyword evidence="3" id="KW-1185">Reference proteome</keyword>
<sequence length="67" mass="7660">MGRGGKEEKQRISLAFSSLHHQPDLFPTTDCHRTPTTDPHRTSDYLLVIVGSFPNNQIFLDNYLMVD</sequence>
<evidence type="ECO:0000313" key="2">
    <source>
        <dbReference type="EMBL" id="KAI0510871.1"/>
    </source>
</evidence>
<accession>A0A8T3BFW9</accession>
<dbReference type="Proteomes" id="UP000829196">
    <property type="component" value="Unassembled WGS sequence"/>
</dbReference>
<organism evidence="2 3">
    <name type="scientific">Dendrobium nobile</name>
    <name type="common">Orchid</name>
    <dbReference type="NCBI Taxonomy" id="94219"/>
    <lineage>
        <taxon>Eukaryota</taxon>
        <taxon>Viridiplantae</taxon>
        <taxon>Streptophyta</taxon>
        <taxon>Embryophyta</taxon>
        <taxon>Tracheophyta</taxon>
        <taxon>Spermatophyta</taxon>
        <taxon>Magnoliopsida</taxon>
        <taxon>Liliopsida</taxon>
        <taxon>Asparagales</taxon>
        <taxon>Orchidaceae</taxon>
        <taxon>Epidendroideae</taxon>
        <taxon>Malaxideae</taxon>
        <taxon>Dendrobiinae</taxon>
        <taxon>Dendrobium</taxon>
    </lineage>
</organism>
<evidence type="ECO:0000313" key="3">
    <source>
        <dbReference type="Proteomes" id="UP000829196"/>
    </source>
</evidence>
<feature type="compositionally biased region" description="Basic and acidic residues" evidence="1">
    <location>
        <begin position="1"/>
        <end position="11"/>
    </location>
</feature>
<protein>
    <submittedName>
        <fullName evidence="2">Uncharacterized protein</fullName>
    </submittedName>
</protein>
<comment type="caution">
    <text evidence="2">The sequence shown here is derived from an EMBL/GenBank/DDBJ whole genome shotgun (WGS) entry which is preliminary data.</text>
</comment>
<name>A0A8T3BFW9_DENNO</name>
<reference evidence="2" key="1">
    <citation type="journal article" date="2022" name="Front. Genet.">
        <title>Chromosome-Scale Assembly of the Dendrobium nobile Genome Provides Insights Into the Molecular Mechanism of the Biosynthesis of the Medicinal Active Ingredient of Dendrobium.</title>
        <authorList>
            <person name="Xu Q."/>
            <person name="Niu S.-C."/>
            <person name="Li K.-L."/>
            <person name="Zheng P.-J."/>
            <person name="Zhang X.-J."/>
            <person name="Jia Y."/>
            <person name="Liu Y."/>
            <person name="Niu Y.-X."/>
            <person name="Yu L.-H."/>
            <person name="Chen D.-F."/>
            <person name="Zhang G.-Q."/>
        </authorList>
    </citation>
    <scope>NUCLEOTIDE SEQUENCE</scope>
    <source>
        <tissue evidence="2">Leaf</tissue>
    </source>
</reference>
<gene>
    <name evidence="2" type="ORF">KFK09_011481</name>
</gene>
<feature type="region of interest" description="Disordered" evidence="1">
    <location>
        <begin position="1"/>
        <end position="37"/>
    </location>
</feature>
<dbReference type="AlphaFoldDB" id="A0A8T3BFW9"/>
<evidence type="ECO:0000256" key="1">
    <source>
        <dbReference type="SAM" id="MobiDB-lite"/>
    </source>
</evidence>
<dbReference type="EMBL" id="JAGYWB010000009">
    <property type="protein sequence ID" value="KAI0510871.1"/>
    <property type="molecule type" value="Genomic_DNA"/>
</dbReference>